<dbReference type="GeneID" id="84808894"/>
<evidence type="ECO:0000256" key="1">
    <source>
        <dbReference type="SAM" id="Phobius"/>
    </source>
</evidence>
<protein>
    <submittedName>
        <fullName evidence="3">DUF4129 domain-containing protein</fullName>
    </submittedName>
</protein>
<keyword evidence="1" id="KW-1133">Transmembrane helix</keyword>
<dbReference type="Proteomes" id="UP000217250">
    <property type="component" value="Chromosome"/>
</dbReference>
<evidence type="ECO:0000259" key="2">
    <source>
        <dbReference type="Pfam" id="PF13559"/>
    </source>
</evidence>
<sequence>MWKNKWKIIAYGGLLYFLSIGVPLYAQADSLVLRGKDSLTYQIPISRERPESLRSFQGVPHSYDSSAFDYSETSGRNEAFLSGMWKAFIKLITRILEFIYGKGANGMGMREILRMLGAILFLVSLFFFGRWILKNKGRWLTDRSSEKLSNISMEEVEKHLHQTDFSVLIQNAEKQNDTRQSIRLYYLWLLKVLSDKKQIEWEPKKTNSDYEREIKDPVQKERFVYLSKLYNYIWYGEFLISDAQYQEAKADYQNYINTQKAK</sequence>
<dbReference type="AlphaFoldDB" id="A0A250FST0"/>
<name>A0A250FST0_9FLAO</name>
<dbReference type="OrthoDB" id="5491447at2"/>
<gene>
    <name evidence="3" type="ORF">CGC50_10040</name>
</gene>
<reference evidence="4" key="1">
    <citation type="submission" date="2017-06" db="EMBL/GenBank/DDBJ databases">
        <title>Capnocytophaga spp. assemblies.</title>
        <authorList>
            <person name="Gulvik C.A."/>
        </authorList>
    </citation>
    <scope>NUCLEOTIDE SEQUENCE [LARGE SCALE GENOMIC DNA]</scope>
    <source>
        <strain evidence="4">H1496</strain>
    </source>
</reference>
<accession>A0A250FST0</accession>
<dbReference type="InterPro" id="IPR025403">
    <property type="entry name" value="TgpA-like_C"/>
</dbReference>
<evidence type="ECO:0000313" key="4">
    <source>
        <dbReference type="Proteomes" id="UP000217250"/>
    </source>
</evidence>
<dbReference type="EMBL" id="CP022386">
    <property type="protein sequence ID" value="ATA87465.1"/>
    <property type="molecule type" value="Genomic_DNA"/>
</dbReference>
<keyword evidence="1" id="KW-0812">Transmembrane</keyword>
<feature type="domain" description="Protein-glutamine gamma-glutamyltransferase-like C-terminal" evidence="2">
    <location>
        <begin position="186"/>
        <end position="252"/>
    </location>
</feature>
<keyword evidence="1" id="KW-0472">Membrane</keyword>
<proteinExistence type="predicted"/>
<evidence type="ECO:0000313" key="3">
    <source>
        <dbReference type="EMBL" id="ATA87465.1"/>
    </source>
</evidence>
<organism evidence="3 4">
    <name type="scientific">Capnocytophaga gingivalis</name>
    <dbReference type="NCBI Taxonomy" id="1017"/>
    <lineage>
        <taxon>Bacteria</taxon>
        <taxon>Pseudomonadati</taxon>
        <taxon>Bacteroidota</taxon>
        <taxon>Flavobacteriia</taxon>
        <taxon>Flavobacteriales</taxon>
        <taxon>Flavobacteriaceae</taxon>
        <taxon>Capnocytophaga</taxon>
    </lineage>
</organism>
<dbReference type="RefSeq" id="WP_095910719.1">
    <property type="nucleotide sequence ID" value="NZ_CAUPXI010000035.1"/>
</dbReference>
<dbReference type="Pfam" id="PF13559">
    <property type="entry name" value="DUF4129"/>
    <property type="match status" value="1"/>
</dbReference>
<dbReference type="KEGG" id="cgh:CGC50_10040"/>
<feature type="transmembrane region" description="Helical" evidence="1">
    <location>
        <begin position="112"/>
        <end position="133"/>
    </location>
</feature>